<reference evidence="2" key="1">
    <citation type="journal article" date="2010" name="Genome Res.">
        <title>Population genomic sequencing of Coccidioides fungi reveals recent hybridization and transposon control.</title>
        <authorList>
            <person name="Neafsey D.E."/>
            <person name="Barker B.M."/>
            <person name="Sharpton T.J."/>
            <person name="Stajich J.E."/>
            <person name="Park D.J."/>
            <person name="Whiston E."/>
            <person name="Hung C.-Y."/>
            <person name="McMahan C."/>
            <person name="White J."/>
            <person name="Sykes S."/>
            <person name="Heiman D."/>
            <person name="Young S."/>
            <person name="Zeng Q."/>
            <person name="Abouelleil A."/>
            <person name="Aftuck L."/>
            <person name="Bessette D."/>
            <person name="Brown A."/>
            <person name="FitzGerald M."/>
            <person name="Lui A."/>
            <person name="Macdonald J.P."/>
            <person name="Priest M."/>
            <person name="Orbach M.J."/>
            <person name="Galgiani J.N."/>
            <person name="Kirkland T.N."/>
            <person name="Cole G.T."/>
            <person name="Birren B.W."/>
            <person name="Henn M.R."/>
            <person name="Taylor J.W."/>
            <person name="Rounsley S.D."/>
        </authorList>
    </citation>
    <scope>NUCLEOTIDE SEQUENCE [LARGE SCALE GENOMIC DNA]</scope>
    <source>
        <strain evidence="2">RMSCC 757 / Silveira</strain>
    </source>
</reference>
<dbReference type="EMBL" id="GL636506">
    <property type="protein sequence ID" value="EFW14381.1"/>
    <property type="molecule type" value="Genomic_DNA"/>
</dbReference>
<evidence type="ECO:0000313" key="1">
    <source>
        <dbReference type="EMBL" id="EFW14381.1"/>
    </source>
</evidence>
<gene>
    <name evidence="1" type="ORF">CPSG_08969</name>
</gene>
<accession>E9DGM0</accession>
<dbReference type="VEuPathDB" id="FungiDB:CPSG_08969"/>
<name>E9DGM0_COCPS</name>
<evidence type="ECO:0000313" key="2">
    <source>
        <dbReference type="Proteomes" id="UP000002497"/>
    </source>
</evidence>
<organism evidence="2">
    <name type="scientific">Coccidioides posadasii (strain RMSCC 757 / Silveira)</name>
    <name type="common">Valley fever fungus</name>
    <dbReference type="NCBI Taxonomy" id="443226"/>
    <lineage>
        <taxon>Eukaryota</taxon>
        <taxon>Fungi</taxon>
        <taxon>Dikarya</taxon>
        <taxon>Ascomycota</taxon>
        <taxon>Pezizomycotina</taxon>
        <taxon>Eurotiomycetes</taxon>
        <taxon>Eurotiomycetidae</taxon>
        <taxon>Onygenales</taxon>
        <taxon>Onygenaceae</taxon>
        <taxon>Coccidioides</taxon>
    </lineage>
</organism>
<sequence length="91" mass="10072">MHEKRDPIIIAGRVCFASDTVPTCNRQCFVACLKVVKKLQDFPPLLQESRAAGPRLTAVVCGDRHGLHAQNSLQRTTAVVRGKGIRVHNRI</sequence>
<dbReference type="Proteomes" id="UP000002497">
    <property type="component" value="Unassembled WGS sequence"/>
</dbReference>
<protein>
    <submittedName>
        <fullName evidence="1">Uncharacterized protein</fullName>
    </submittedName>
</protein>
<dbReference type="AlphaFoldDB" id="E9DGM0"/>
<proteinExistence type="predicted"/>
<reference evidence="2" key="2">
    <citation type="submission" date="2010-03" db="EMBL/GenBank/DDBJ databases">
        <title>The genome sequence of Coccidioides posadasii strain Silveira.</title>
        <authorList>
            <consortium name="The Broad Institute Genome Sequencing Center for Infectious Disease"/>
            <person name="Neafsey D."/>
            <person name="Orbach M."/>
            <person name="Henn M.R."/>
            <person name="Cole G.T."/>
            <person name="Galgiani J."/>
            <person name="Gardner M.J."/>
            <person name="Kirkland T.N."/>
            <person name="Taylor J.W."/>
            <person name="Young S.K."/>
            <person name="Zeng Q."/>
            <person name="Koehrsen M."/>
            <person name="Alvarado L."/>
            <person name="Berlin A."/>
            <person name="Borenstein D."/>
            <person name="Chapman S.B."/>
            <person name="Chen Z."/>
            <person name="Engels R."/>
            <person name="Freedman E."/>
            <person name="Gellesch M."/>
            <person name="Goldberg J."/>
            <person name="Griggs A."/>
            <person name="Gujja S."/>
            <person name="Heilman E."/>
            <person name="Heiman D."/>
            <person name="Howarth C."/>
            <person name="Jen D."/>
            <person name="Larson L."/>
            <person name="Mehta T."/>
            <person name="Neiman D."/>
            <person name="Park D."/>
            <person name="Pearson M."/>
            <person name="Richards J."/>
            <person name="Roberts A."/>
            <person name="Saif S."/>
            <person name="Shea T."/>
            <person name="Shenoy N."/>
            <person name="Sisk P."/>
            <person name="Stolte C."/>
            <person name="Sykes S."/>
            <person name="Walk T."/>
            <person name="White J."/>
            <person name="Yandava C."/>
            <person name="Haas B."/>
            <person name="Nusbaum C."/>
            <person name="Birren B."/>
        </authorList>
    </citation>
    <scope>NUCLEOTIDE SEQUENCE [LARGE SCALE GENOMIC DNA]</scope>
    <source>
        <strain evidence="2">RMSCC 757 / Silveira</strain>
    </source>
</reference>
<dbReference type="HOGENOM" id="CLU_2426859_0_0_1"/>
<keyword evidence="2" id="KW-1185">Reference proteome</keyword>